<dbReference type="InterPro" id="IPR016181">
    <property type="entry name" value="Acyl_CoA_acyltransferase"/>
</dbReference>
<dbReference type="RefSeq" id="WP_169487922.1">
    <property type="nucleotide sequence ID" value="NZ_JABBGJ010000027.1"/>
</dbReference>
<dbReference type="GO" id="GO:0016747">
    <property type="term" value="F:acyltransferase activity, transferring groups other than amino-acyl groups"/>
    <property type="evidence" value="ECO:0007669"/>
    <property type="project" value="InterPro"/>
</dbReference>
<keyword evidence="3" id="KW-1185">Reference proteome</keyword>
<dbReference type="AlphaFoldDB" id="A0A848IJR5"/>
<dbReference type="PANTHER" id="PTHR43451">
    <property type="entry name" value="ACETYLTRANSFERASE (GNAT) FAMILY PROTEIN"/>
    <property type="match status" value="1"/>
</dbReference>
<gene>
    <name evidence="2" type="ORF">HHL24_24380</name>
</gene>
<dbReference type="CDD" id="cd04301">
    <property type="entry name" value="NAT_SF"/>
    <property type="match status" value="1"/>
</dbReference>
<evidence type="ECO:0000313" key="3">
    <source>
        <dbReference type="Proteomes" id="UP000544134"/>
    </source>
</evidence>
<dbReference type="InterPro" id="IPR000182">
    <property type="entry name" value="GNAT_dom"/>
</dbReference>
<dbReference type="Proteomes" id="UP000544134">
    <property type="component" value="Unassembled WGS sequence"/>
</dbReference>
<reference evidence="2 3" key="1">
    <citation type="submission" date="2020-04" db="EMBL/GenBank/DDBJ databases">
        <title>Paraburkholderia sp. RP-4-7 isolated from soil.</title>
        <authorList>
            <person name="Dahal R.H."/>
        </authorList>
    </citation>
    <scope>NUCLEOTIDE SEQUENCE [LARGE SCALE GENOMIC DNA]</scope>
    <source>
        <strain evidence="2 3">RP-4-7</strain>
    </source>
</reference>
<feature type="domain" description="N-acetyltransferase" evidence="1">
    <location>
        <begin position="4"/>
        <end position="157"/>
    </location>
</feature>
<dbReference type="EMBL" id="JABBGJ010000027">
    <property type="protein sequence ID" value="NMM01066.1"/>
    <property type="molecule type" value="Genomic_DNA"/>
</dbReference>
<dbReference type="Pfam" id="PF13673">
    <property type="entry name" value="Acetyltransf_10"/>
    <property type="match status" value="1"/>
</dbReference>
<organism evidence="2 3">
    <name type="scientific">Paraburkholderia polaris</name>
    <dbReference type="NCBI Taxonomy" id="2728848"/>
    <lineage>
        <taxon>Bacteria</taxon>
        <taxon>Pseudomonadati</taxon>
        <taxon>Pseudomonadota</taxon>
        <taxon>Betaproteobacteria</taxon>
        <taxon>Burkholderiales</taxon>
        <taxon>Burkholderiaceae</taxon>
        <taxon>Paraburkholderia</taxon>
    </lineage>
</organism>
<dbReference type="PROSITE" id="PS51186">
    <property type="entry name" value="GNAT"/>
    <property type="match status" value="1"/>
</dbReference>
<keyword evidence="2" id="KW-0808">Transferase</keyword>
<evidence type="ECO:0000259" key="1">
    <source>
        <dbReference type="PROSITE" id="PS51186"/>
    </source>
</evidence>
<proteinExistence type="predicted"/>
<dbReference type="PANTHER" id="PTHR43451:SF1">
    <property type="entry name" value="ACETYLTRANSFERASE"/>
    <property type="match status" value="1"/>
</dbReference>
<dbReference type="InterPro" id="IPR052564">
    <property type="entry name" value="N-acetyltrans/Recomb-assoc"/>
</dbReference>
<sequence>MTHFEWRALQVDDTAALAQLFRAAVGQLAAADYDASARAAWVSAADDEQAFATRLARGLTLVALCEGQPAGFAQLYPADHVEMLYVAPGYARQGLAAGLLARLEAVARLGGATALSADVSLSARRSFESAGFQMLAAETVRRNGVSLARFRMRKPLDAAHTQP</sequence>
<dbReference type="Gene3D" id="3.40.630.30">
    <property type="match status" value="1"/>
</dbReference>
<accession>A0A848IJR5</accession>
<protein>
    <submittedName>
        <fullName evidence="2">GNAT family N-acetyltransferase</fullName>
    </submittedName>
</protein>
<dbReference type="SUPFAM" id="SSF55729">
    <property type="entry name" value="Acyl-CoA N-acyltransferases (Nat)"/>
    <property type="match status" value="1"/>
</dbReference>
<name>A0A848IJR5_9BURK</name>
<evidence type="ECO:0000313" key="2">
    <source>
        <dbReference type="EMBL" id="NMM01066.1"/>
    </source>
</evidence>
<comment type="caution">
    <text evidence="2">The sequence shown here is derived from an EMBL/GenBank/DDBJ whole genome shotgun (WGS) entry which is preliminary data.</text>
</comment>